<dbReference type="EC" id="2.7.7.27" evidence="6"/>
<evidence type="ECO:0000256" key="15">
    <source>
        <dbReference type="ARBA" id="ARBA00032494"/>
    </source>
</evidence>
<sequence>RVFLIFEYAHNGELYRELRKRGHLSEVQAATVRIEGCYRLIDIPMCNCINSGIREIFILTQVNSFSLNRHLERSYIFGNGLTFGDGFVEQFMVNEGLGCTQTPGEAGKKWFQGTTHVVRQFIWVFEDAKNKNIENILILFENHLYRMDYMDFFHVRASDYRLMKIDKTERIVQFAEKSKGSDLKKMHVNTIVLGLSPEEAKKYPYIASMGVYVFRTEILLKLLR</sequence>
<gene>
    <name evidence="17" type="primary">APL2_2</name>
    <name evidence="17" type="ORF">PIB30_072552</name>
</gene>
<evidence type="ECO:0000256" key="5">
    <source>
        <dbReference type="ARBA" id="ARBA00011680"/>
    </source>
</evidence>
<feature type="domain" description="Nucleotidyl transferase" evidence="16">
    <location>
        <begin position="31"/>
        <end position="223"/>
    </location>
</feature>
<evidence type="ECO:0000256" key="7">
    <source>
        <dbReference type="ARBA" id="ARBA00022533"/>
    </source>
</evidence>
<dbReference type="Proteomes" id="UP001341840">
    <property type="component" value="Unassembled WGS sequence"/>
</dbReference>
<evidence type="ECO:0000256" key="11">
    <source>
        <dbReference type="ARBA" id="ARBA00022840"/>
    </source>
</evidence>
<keyword evidence="10" id="KW-0547">Nucleotide-binding</keyword>
<name>A0ABU6WQQ1_9FABA</name>
<dbReference type="EMBL" id="JASCZI010182104">
    <property type="protein sequence ID" value="MED6187033.1"/>
    <property type="molecule type" value="Genomic_DNA"/>
</dbReference>
<comment type="pathway">
    <text evidence="3">Glycan biosynthesis; starch biosynthesis.</text>
</comment>
<feature type="non-terminal residue" evidence="17">
    <location>
        <position position="1"/>
    </location>
</feature>
<dbReference type="Gene3D" id="3.90.550.10">
    <property type="entry name" value="Spore Coat Polysaccharide Biosynthesis Protein SpsA, Chain A"/>
    <property type="match status" value="2"/>
</dbReference>
<evidence type="ECO:0000256" key="9">
    <source>
        <dbReference type="ARBA" id="ARBA00022695"/>
    </source>
</evidence>
<evidence type="ECO:0000256" key="13">
    <source>
        <dbReference type="ARBA" id="ARBA00030645"/>
    </source>
</evidence>
<evidence type="ECO:0000256" key="12">
    <source>
        <dbReference type="ARBA" id="ARBA00022922"/>
    </source>
</evidence>
<evidence type="ECO:0000313" key="17">
    <source>
        <dbReference type="EMBL" id="MED6187033.1"/>
    </source>
</evidence>
<comment type="function">
    <text evidence="2">This protein plays a role in synthesis of starch. It catalyzes the synthesis of the activated glycosyl donor, ADP-glucose from Glc-1-P and ATP.</text>
</comment>
<keyword evidence="9 17" id="KW-0548">Nucleotidyltransferase</keyword>
<dbReference type="GO" id="GO:0008878">
    <property type="term" value="F:glucose-1-phosphate adenylyltransferase activity"/>
    <property type="evidence" value="ECO:0007669"/>
    <property type="project" value="UniProtKB-EC"/>
</dbReference>
<dbReference type="SUPFAM" id="SSF53448">
    <property type="entry name" value="Nucleotide-diphospho-sugar transferases"/>
    <property type="match status" value="1"/>
</dbReference>
<comment type="catalytic activity">
    <reaction evidence="1">
        <text>alpha-D-glucose 1-phosphate + ATP + H(+) = ADP-alpha-D-glucose + diphosphate</text>
        <dbReference type="Rhea" id="RHEA:12120"/>
        <dbReference type="ChEBI" id="CHEBI:15378"/>
        <dbReference type="ChEBI" id="CHEBI:30616"/>
        <dbReference type="ChEBI" id="CHEBI:33019"/>
        <dbReference type="ChEBI" id="CHEBI:57498"/>
        <dbReference type="ChEBI" id="CHEBI:58601"/>
        <dbReference type="EC" id="2.7.7.27"/>
    </reaction>
</comment>
<evidence type="ECO:0000313" key="18">
    <source>
        <dbReference type="Proteomes" id="UP001341840"/>
    </source>
</evidence>
<dbReference type="InterPro" id="IPR005836">
    <property type="entry name" value="ADP_Glu_pyroP_CS"/>
</dbReference>
<evidence type="ECO:0000259" key="16">
    <source>
        <dbReference type="Pfam" id="PF00483"/>
    </source>
</evidence>
<dbReference type="InterPro" id="IPR029044">
    <property type="entry name" value="Nucleotide-diphossugar_trans"/>
</dbReference>
<dbReference type="InterPro" id="IPR011831">
    <property type="entry name" value="ADP-Glc_PPase"/>
</dbReference>
<evidence type="ECO:0000256" key="1">
    <source>
        <dbReference type="ARBA" id="ARBA00000956"/>
    </source>
</evidence>
<evidence type="ECO:0000256" key="14">
    <source>
        <dbReference type="ARBA" id="ARBA00030817"/>
    </source>
</evidence>
<evidence type="ECO:0000256" key="4">
    <source>
        <dbReference type="ARBA" id="ARBA00010443"/>
    </source>
</evidence>
<comment type="subunit">
    <text evidence="5">Heterotetramer.</text>
</comment>
<dbReference type="PANTHER" id="PTHR43523:SF12">
    <property type="entry name" value="GLUCOSE-1-PHOSPHATE ADENYLYLTRANSFERASE LARGE SUBUNIT 1, CHLOROPLASTIC-RELATED"/>
    <property type="match status" value="1"/>
</dbReference>
<reference evidence="17 18" key="1">
    <citation type="journal article" date="2023" name="Plants (Basel)">
        <title>Bridging the Gap: Combining Genomics and Transcriptomics Approaches to Understand Stylosanthes scabra, an Orphan Legume from the Brazilian Caatinga.</title>
        <authorList>
            <person name="Ferreira-Neto J.R.C."/>
            <person name="da Silva M.D."/>
            <person name="Binneck E."/>
            <person name="de Melo N.F."/>
            <person name="da Silva R.H."/>
            <person name="de Melo A.L.T.M."/>
            <person name="Pandolfi V."/>
            <person name="Bustamante F.O."/>
            <person name="Brasileiro-Vidal A.C."/>
            <person name="Benko-Iseppon A.M."/>
        </authorList>
    </citation>
    <scope>NUCLEOTIDE SEQUENCE [LARGE SCALE GENOMIC DNA]</scope>
    <source>
        <tissue evidence="17">Leaves</tissue>
    </source>
</reference>
<keyword evidence="18" id="KW-1185">Reference proteome</keyword>
<keyword evidence="12" id="KW-0750">Starch biosynthesis</keyword>
<evidence type="ECO:0000256" key="8">
    <source>
        <dbReference type="ARBA" id="ARBA00022679"/>
    </source>
</evidence>
<dbReference type="PANTHER" id="PTHR43523">
    <property type="entry name" value="GLUCOSE-1-PHOSPHATE ADENYLYLTRANSFERASE-RELATED"/>
    <property type="match status" value="1"/>
</dbReference>
<organism evidence="17 18">
    <name type="scientific">Stylosanthes scabra</name>
    <dbReference type="NCBI Taxonomy" id="79078"/>
    <lineage>
        <taxon>Eukaryota</taxon>
        <taxon>Viridiplantae</taxon>
        <taxon>Streptophyta</taxon>
        <taxon>Embryophyta</taxon>
        <taxon>Tracheophyta</taxon>
        <taxon>Spermatophyta</taxon>
        <taxon>Magnoliopsida</taxon>
        <taxon>eudicotyledons</taxon>
        <taxon>Gunneridae</taxon>
        <taxon>Pentapetalae</taxon>
        <taxon>rosids</taxon>
        <taxon>fabids</taxon>
        <taxon>Fabales</taxon>
        <taxon>Fabaceae</taxon>
        <taxon>Papilionoideae</taxon>
        <taxon>50 kb inversion clade</taxon>
        <taxon>dalbergioids sensu lato</taxon>
        <taxon>Dalbergieae</taxon>
        <taxon>Pterocarpus clade</taxon>
        <taxon>Stylosanthes</taxon>
    </lineage>
</organism>
<keyword evidence="11" id="KW-0067">ATP-binding</keyword>
<dbReference type="InterPro" id="IPR005835">
    <property type="entry name" value="NTP_transferase_dom"/>
</dbReference>
<comment type="similarity">
    <text evidence="4">Belongs to the bacterial/plant glucose-1-phosphate adenylyltransferase family.</text>
</comment>
<evidence type="ECO:0000256" key="3">
    <source>
        <dbReference type="ARBA" id="ARBA00004727"/>
    </source>
</evidence>
<evidence type="ECO:0000256" key="10">
    <source>
        <dbReference type="ARBA" id="ARBA00022741"/>
    </source>
</evidence>
<dbReference type="PROSITE" id="PS00810">
    <property type="entry name" value="ADP_GLC_PYROPHOSPH_3"/>
    <property type="match status" value="1"/>
</dbReference>
<keyword evidence="7" id="KW-0021">Allosteric enzyme</keyword>
<protein>
    <recommendedName>
        <fullName evidence="6">glucose-1-phosphate adenylyltransferase</fullName>
        <ecNumber evidence="6">2.7.7.27</ecNumber>
    </recommendedName>
    <alternativeName>
        <fullName evidence="15">ADP-glucose pyrophosphorylase</fullName>
    </alternativeName>
    <alternativeName>
        <fullName evidence="14">ADP-glucose synthase</fullName>
    </alternativeName>
    <alternativeName>
        <fullName evidence="13">Alpha-D-glucose-1-phosphate adenyl transferase</fullName>
    </alternativeName>
</protein>
<dbReference type="Pfam" id="PF00483">
    <property type="entry name" value="NTP_transferase"/>
    <property type="match status" value="1"/>
</dbReference>
<accession>A0ABU6WQQ1</accession>
<comment type="caution">
    <text evidence="17">The sequence shown here is derived from an EMBL/GenBank/DDBJ whole genome shotgun (WGS) entry which is preliminary data.</text>
</comment>
<keyword evidence="8 17" id="KW-0808">Transferase</keyword>
<evidence type="ECO:0000256" key="2">
    <source>
        <dbReference type="ARBA" id="ARBA00002231"/>
    </source>
</evidence>
<proteinExistence type="inferred from homology"/>
<evidence type="ECO:0000256" key="6">
    <source>
        <dbReference type="ARBA" id="ARBA00012460"/>
    </source>
</evidence>